<dbReference type="InterPro" id="IPR029044">
    <property type="entry name" value="Nucleotide-diphossugar_trans"/>
</dbReference>
<feature type="transmembrane region" description="Helical" evidence="4">
    <location>
        <begin position="57"/>
        <end position="82"/>
    </location>
</feature>
<keyword evidence="4" id="KW-0812">Transmembrane</keyword>
<dbReference type="GO" id="GO:0016757">
    <property type="term" value="F:glycosyltransferase activity"/>
    <property type="evidence" value="ECO:0007669"/>
    <property type="project" value="UniProtKB-KW"/>
</dbReference>
<dbReference type="Proteomes" id="UP000316584">
    <property type="component" value="Chromosome"/>
</dbReference>
<keyword evidence="4" id="KW-1133">Transmembrane helix</keyword>
<evidence type="ECO:0000313" key="5">
    <source>
        <dbReference type="EMBL" id="QDW67870.1"/>
    </source>
</evidence>
<gene>
    <name evidence="5" type="ORF">FPZ22_06380</name>
</gene>
<reference evidence="5 6" key="1">
    <citation type="submission" date="2019-07" db="EMBL/GenBank/DDBJ databases">
        <title>Full genome sequence of Luteimonas sp. Gr-4.</title>
        <authorList>
            <person name="Im W.-T."/>
        </authorList>
    </citation>
    <scope>NUCLEOTIDE SEQUENCE [LARGE SCALE GENOMIC DNA]</scope>
    <source>
        <strain evidence="5 6">Gr-4</strain>
    </source>
</reference>
<evidence type="ECO:0000256" key="3">
    <source>
        <dbReference type="ARBA" id="ARBA00022679"/>
    </source>
</evidence>
<evidence type="ECO:0000256" key="2">
    <source>
        <dbReference type="ARBA" id="ARBA00022676"/>
    </source>
</evidence>
<keyword evidence="6" id="KW-1185">Reference proteome</keyword>
<feature type="transmembrane region" description="Helical" evidence="4">
    <location>
        <begin position="346"/>
        <end position="370"/>
    </location>
</feature>
<proteinExistence type="inferred from homology"/>
<feature type="transmembrane region" description="Helical" evidence="4">
    <location>
        <begin position="420"/>
        <end position="440"/>
    </location>
</feature>
<keyword evidence="2" id="KW-0328">Glycosyltransferase</keyword>
<name>A0A518N7I8_9GAMM</name>
<evidence type="ECO:0000313" key="6">
    <source>
        <dbReference type="Proteomes" id="UP000316584"/>
    </source>
</evidence>
<evidence type="ECO:0000256" key="1">
    <source>
        <dbReference type="ARBA" id="ARBA00006739"/>
    </source>
</evidence>
<dbReference type="KEGG" id="lug:FPZ22_06380"/>
<dbReference type="AlphaFoldDB" id="A0A518N7I8"/>
<dbReference type="Pfam" id="PF13641">
    <property type="entry name" value="Glyco_tranf_2_3"/>
    <property type="match status" value="1"/>
</dbReference>
<organism evidence="5 6">
    <name type="scientific">Luteimonas granuli</name>
    <dbReference type="NCBI Taxonomy" id="1176533"/>
    <lineage>
        <taxon>Bacteria</taxon>
        <taxon>Pseudomonadati</taxon>
        <taxon>Pseudomonadota</taxon>
        <taxon>Gammaproteobacteria</taxon>
        <taxon>Lysobacterales</taxon>
        <taxon>Lysobacteraceae</taxon>
        <taxon>Luteimonas</taxon>
    </lineage>
</organism>
<protein>
    <submittedName>
        <fullName evidence="5">Glycosyltransferase family 2 protein</fullName>
    </submittedName>
</protein>
<dbReference type="OrthoDB" id="9766299at2"/>
<feature type="transmembrane region" description="Helical" evidence="4">
    <location>
        <begin position="376"/>
        <end position="399"/>
    </location>
</feature>
<feature type="transmembrane region" description="Helical" evidence="4">
    <location>
        <begin position="16"/>
        <end position="37"/>
    </location>
</feature>
<dbReference type="SUPFAM" id="SSF53448">
    <property type="entry name" value="Nucleotide-diphospho-sugar transferases"/>
    <property type="match status" value="1"/>
</dbReference>
<keyword evidence="4" id="KW-0472">Membrane</keyword>
<comment type="similarity">
    <text evidence="1">Belongs to the glycosyltransferase 2 family.</text>
</comment>
<dbReference type="PANTHER" id="PTHR43630:SF1">
    <property type="entry name" value="POLY-BETA-1,6-N-ACETYL-D-GLUCOSAMINE SYNTHASE"/>
    <property type="match status" value="1"/>
</dbReference>
<dbReference type="CDD" id="cd06423">
    <property type="entry name" value="CESA_like"/>
    <property type="match status" value="1"/>
</dbReference>
<keyword evidence="3 5" id="KW-0808">Transferase</keyword>
<dbReference type="PANTHER" id="PTHR43630">
    <property type="entry name" value="POLY-BETA-1,6-N-ACETYL-D-GLUCOSAMINE SYNTHASE"/>
    <property type="match status" value="1"/>
</dbReference>
<accession>A0A518N7I8</accession>
<dbReference type="EMBL" id="CP042218">
    <property type="protein sequence ID" value="QDW67870.1"/>
    <property type="molecule type" value="Genomic_DNA"/>
</dbReference>
<evidence type="ECO:0000256" key="4">
    <source>
        <dbReference type="SAM" id="Phobius"/>
    </source>
</evidence>
<sequence length="453" mass="51044">MEPATEPPQSASRRGFYLPVPLKFGLALTIAIAWTLLSIRLSLPWLSDLSRLVGRPLAIGMITFIAYVPGFMNGFLISTILLDRRPPRRRPDQYPAVTVLVACYNEGANIEHTVTSLARQDYPGPMTVLVLDDGSTDDSVERAEAAIAAAEPRPGHSFRVVRGERNVGKAGVLNRGLAMTTDALVVTVDGDSWVYRDAMAQLVERYLSDPPGTRAVAGAVLARNSRQNWLTRVQEWDYFHGIAAVKRMQSMYHGTLVAQGAFSIYERTALEEVGGWPQSVGEDIVVSWALLERGYRIGYCEDAVVFTNVPDTFAQFARQRKRWSRGLIEAFRASPRLLLKPRLSLLFIWWNLFFLPLDVVYTLVFIPGVIAALFGYYHIVGIMTLLVLPLAILWNALIFRTQHWMFKRQDLKVRRNLRGFFIYVLGYSMVLQPVCVWGYISELAGLRKSWGTK</sequence>
<dbReference type="Gene3D" id="3.90.550.10">
    <property type="entry name" value="Spore Coat Polysaccharide Biosynthesis Protein SpsA, Chain A"/>
    <property type="match status" value="1"/>
</dbReference>